<gene>
    <name evidence="3" type="ORF">TNIN_215131</name>
</gene>
<dbReference type="GO" id="GO:0015631">
    <property type="term" value="F:tubulin binding"/>
    <property type="evidence" value="ECO:0007669"/>
    <property type="project" value="InterPro"/>
</dbReference>
<name>A0A8X7BN34_9ARAC</name>
<dbReference type="Gene3D" id="1.10.238.10">
    <property type="entry name" value="EF-hand"/>
    <property type="match status" value="1"/>
</dbReference>
<proteinExistence type="inferred from homology"/>
<keyword evidence="4" id="KW-1185">Reference proteome</keyword>
<evidence type="ECO:0000256" key="2">
    <source>
        <dbReference type="SAM" id="MobiDB-lite"/>
    </source>
</evidence>
<dbReference type="AlphaFoldDB" id="A0A8X7BN34"/>
<comment type="caution">
    <text evidence="3">The sequence shown here is derived from an EMBL/GenBank/DDBJ whole genome shotgun (WGS) entry which is preliminary data.</text>
</comment>
<protein>
    <submittedName>
        <fullName evidence="3">Uncharacterized protein</fullName>
    </submittedName>
</protein>
<organism evidence="3 4">
    <name type="scientific">Trichonephila inaurata madagascariensis</name>
    <dbReference type="NCBI Taxonomy" id="2747483"/>
    <lineage>
        <taxon>Eukaryota</taxon>
        <taxon>Metazoa</taxon>
        <taxon>Ecdysozoa</taxon>
        <taxon>Arthropoda</taxon>
        <taxon>Chelicerata</taxon>
        <taxon>Arachnida</taxon>
        <taxon>Araneae</taxon>
        <taxon>Araneomorphae</taxon>
        <taxon>Entelegynae</taxon>
        <taxon>Araneoidea</taxon>
        <taxon>Nephilidae</taxon>
        <taxon>Trichonephila</taxon>
        <taxon>Trichonephila inaurata</taxon>
    </lineage>
</organism>
<reference evidence="3" key="1">
    <citation type="submission" date="2020-08" db="EMBL/GenBank/DDBJ databases">
        <title>Multicomponent nature underlies the extraordinary mechanical properties of spider dragline silk.</title>
        <authorList>
            <person name="Kono N."/>
            <person name="Nakamura H."/>
            <person name="Mori M."/>
            <person name="Yoshida Y."/>
            <person name="Ohtoshi R."/>
            <person name="Malay A.D."/>
            <person name="Moran D.A.P."/>
            <person name="Tomita M."/>
            <person name="Numata K."/>
            <person name="Arakawa K."/>
        </authorList>
    </citation>
    <scope>NUCLEOTIDE SEQUENCE</scope>
</reference>
<evidence type="ECO:0000313" key="3">
    <source>
        <dbReference type="EMBL" id="GFY37158.1"/>
    </source>
</evidence>
<evidence type="ECO:0000256" key="1">
    <source>
        <dbReference type="ARBA" id="ARBA00010994"/>
    </source>
</evidence>
<dbReference type="SUPFAM" id="SSF47473">
    <property type="entry name" value="EF-hand"/>
    <property type="match status" value="1"/>
</dbReference>
<sequence>MSSGQSQDESKNKDIESVFNEVTEIAGQKGKLLQQDAQRWLEDANIIGSHLGMTVSDFQSLFEKKCKEKTGMDFREFKPFVESLAEEKKQEASDFMKRLTEAAEENKKDKKNEN</sequence>
<accession>A0A8X7BN34</accession>
<dbReference type="Pfam" id="PF05517">
    <property type="entry name" value="p25-alpha"/>
    <property type="match status" value="1"/>
</dbReference>
<evidence type="ECO:0000313" key="4">
    <source>
        <dbReference type="Proteomes" id="UP000886998"/>
    </source>
</evidence>
<dbReference type="GO" id="GO:0046785">
    <property type="term" value="P:microtubule polymerization"/>
    <property type="evidence" value="ECO:0007669"/>
    <property type="project" value="InterPro"/>
</dbReference>
<dbReference type="EMBL" id="BMAV01000160">
    <property type="protein sequence ID" value="GFY37158.1"/>
    <property type="molecule type" value="Genomic_DNA"/>
</dbReference>
<feature type="region of interest" description="Disordered" evidence="2">
    <location>
        <begin position="90"/>
        <end position="114"/>
    </location>
</feature>
<dbReference type="InterPro" id="IPR008907">
    <property type="entry name" value="TPP/p25"/>
</dbReference>
<comment type="similarity">
    <text evidence="1">Belongs to the TPPP family.</text>
</comment>
<dbReference type="OrthoDB" id="6427931at2759"/>
<dbReference type="InterPro" id="IPR011992">
    <property type="entry name" value="EF-hand-dom_pair"/>
</dbReference>
<dbReference type="Proteomes" id="UP000886998">
    <property type="component" value="Unassembled WGS sequence"/>
</dbReference>